<evidence type="ECO:0000313" key="3">
    <source>
        <dbReference type="Proteomes" id="UP000314294"/>
    </source>
</evidence>
<keyword evidence="1" id="KW-0732">Signal</keyword>
<keyword evidence="3" id="KW-1185">Reference proteome</keyword>
<feature type="signal peptide" evidence="1">
    <location>
        <begin position="1"/>
        <end position="17"/>
    </location>
</feature>
<evidence type="ECO:0000256" key="1">
    <source>
        <dbReference type="SAM" id="SignalP"/>
    </source>
</evidence>
<comment type="caution">
    <text evidence="2">The sequence shown here is derived from an EMBL/GenBank/DDBJ whole genome shotgun (WGS) entry which is preliminary data.</text>
</comment>
<sequence>MNVTWKSLLSLTSSCSAIHFTLDFIFTTSPGRGAAEPTLKMCSRENRRAQKVSPITFISNLLRAAAVSFLEAFDDILKEATLPTTNTAYNGGRALTVCSRGVSEHGCVVVA</sequence>
<evidence type="ECO:0000313" key="2">
    <source>
        <dbReference type="EMBL" id="TNN86214.1"/>
    </source>
</evidence>
<accession>A0A4Z2J8S3</accession>
<name>A0A4Z2J8S3_9TELE</name>
<dbReference type="EMBL" id="SRLO01000017">
    <property type="protein sequence ID" value="TNN86214.1"/>
    <property type="molecule type" value="Genomic_DNA"/>
</dbReference>
<dbReference type="Proteomes" id="UP000314294">
    <property type="component" value="Unassembled WGS sequence"/>
</dbReference>
<organism evidence="2 3">
    <name type="scientific">Liparis tanakae</name>
    <name type="common">Tanaka's snailfish</name>
    <dbReference type="NCBI Taxonomy" id="230148"/>
    <lineage>
        <taxon>Eukaryota</taxon>
        <taxon>Metazoa</taxon>
        <taxon>Chordata</taxon>
        <taxon>Craniata</taxon>
        <taxon>Vertebrata</taxon>
        <taxon>Euteleostomi</taxon>
        <taxon>Actinopterygii</taxon>
        <taxon>Neopterygii</taxon>
        <taxon>Teleostei</taxon>
        <taxon>Neoteleostei</taxon>
        <taxon>Acanthomorphata</taxon>
        <taxon>Eupercaria</taxon>
        <taxon>Perciformes</taxon>
        <taxon>Cottioidei</taxon>
        <taxon>Cottales</taxon>
        <taxon>Liparidae</taxon>
        <taxon>Liparis</taxon>
    </lineage>
</organism>
<proteinExistence type="predicted"/>
<gene>
    <name evidence="2" type="ORF">EYF80_003631</name>
</gene>
<feature type="chain" id="PRO_5021506355" evidence="1">
    <location>
        <begin position="18"/>
        <end position="111"/>
    </location>
</feature>
<reference evidence="2 3" key="1">
    <citation type="submission" date="2019-03" db="EMBL/GenBank/DDBJ databases">
        <title>First draft genome of Liparis tanakae, snailfish: a comprehensive survey of snailfish specific genes.</title>
        <authorList>
            <person name="Kim W."/>
            <person name="Song I."/>
            <person name="Jeong J.-H."/>
            <person name="Kim D."/>
            <person name="Kim S."/>
            <person name="Ryu S."/>
            <person name="Song J.Y."/>
            <person name="Lee S.K."/>
        </authorList>
    </citation>
    <scope>NUCLEOTIDE SEQUENCE [LARGE SCALE GENOMIC DNA]</scope>
    <source>
        <tissue evidence="2">Muscle</tissue>
    </source>
</reference>
<dbReference type="AlphaFoldDB" id="A0A4Z2J8S3"/>
<protein>
    <submittedName>
        <fullName evidence="2">Uncharacterized protein</fullName>
    </submittedName>
</protein>